<keyword evidence="3" id="KW-1185">Reference proteome</keyword>
<dbReference type="Pfam" id="PF03551">
    <property type="entry name" value="PadR"/>
    <property type="match status" value="1"/>
</dbReference>
<dbReference type="Proteomes" id="UP001240236">
    <property type="component" value="Unassembled WGS sequence"/>
</dbReference>
<evidence type="ECO:0000313" key="2">
    <source>
        <dbReference type="EMBL" id="MDQ0371247.1"/>
    </source>
</evidence>
<dbReference type="InterPro" id="IPR036390">
    <property type="entry name" value="WH_DNA-bd_sf"/>
</dbReference>
<dbReference type="EMBL" id="JAUSUZ010000001">
    <property type="protein sequence ID" value="MDQ0371247.1"/>
    <property type="molecule type" value="Genomic_DNA"/>
</dbReference>
<name>A0AAE3W8J4_9ACTN</name>
<dbReference type="GO" id="GO:0003677">
    <property type="term" value="F:DNA binding"/>
    <property type="evidence" value="ECO:0007669"/>
    <property type="project" value="UniProtKB-KW"/>
</dbReference>
<comment type="caution">
    <text evidence="2">The sequence shown here is derived from an EMBL/GenBank/DDBJ whole genome shotgun (WGS) entry which is preliminary data.</text>
</comment>
<dbReference type="SUPFAM" id="SSF46785">
    <property type="entry name" value="Winged helix' DNA-binding domain"/>
    <property type="match status" value="1"/>
</dbReference>
<keyword evidence="2" id="KW-0238">DNA-binding</keyword>
<evidence type="ECO:0000259" key="1">
    <source>
        <dbReference type="Pfam" id="PF03551"/>
    </source>
</evidence>
<gene>
    <name evidence="2" type="ORF">J2S42_007916</name>
</gene>
<dbReference type="AlphaFoldDB" id="A0AAE3W8J4"/>
<dbReference type="RefSeq" id="WP_307247870.1">
    <property type="nucleotide sequence ID" value="NZ_JAUSUZ010000001.1"/>
</dbReference>
<organism evidence="2 3">
    <name type="scientific">Catenuloplanes indicus</name>
    <dbReference type="NCBI Taxonomy" id="137267"/>
    <lineage>
        <taxon>Bacteria</taxon>
        <taxon>Bacillati</taxon>
        <taxon>Actinomycetota</taxon>
        <taxon>Actinomycetes</taxon>
        <taxon>Micromonosporales</taxon>
        <taxon>Micromonosporaceae</taxon>
        <taxon>Catenuloplanes</taxon>
    </lineage>
</organism>
<protein>
    <submittedName>
        <fullName evidence="2">DNA-binding PadR family transcriptional regulator</fullName>
    </submittedName>
</protein>
<dbReference type="Gene3D" id="1.10.10.10">
    <property type="entry name" value="Winged helix-like DNA-binding domain superfamily/Winged helix DNA-binding domain"/>
    <property type="match status" value="1"/>
</dbReference>
<evidence type="ECO:0000313" key="3">
    <source>
        <dbReference type="Proteomes" id="UP001240236"/>
    </source>
</evidence>
<accession>A0AAE3W8J4</accession>
<reference evidence="2 3" key="1">
    <citation type="submission" date="2023-07" db="EMBL/GenBank/DDBJ databases">
        <title>Sequencing the genomes of 1000 actinobacteria strains.</title>
        <authorList>
            <person name="Klenk H.-P."/>
        </authorList>
    </citation>
    <scope>NUCLEOTIDE SEQUENCE [LARGE SCALE GENOMIC DNA]</scope>
    <source>
        <strain evidence="2 3">DSM 44709</strain>
    </source>
</reference>
<sequence length="85" mass="9218">MNPIRVTPVVADVLAVFLRDPAAERYGLDLIRGSGHAGGTVYPILFRLRAGGWAEARWEDAGDRPARRRYRLTGDGIRTAVGGVA</sequence>
<dbReference type="InterPro" id="IPR005149">
    <property type="entry name" value="Tscrpt_reg_PadR_N"/>
</dbReference>
<dbReference type="InterPro" id="IPR036388">
    <property type="entry name" value="WH-like_DNA-bd_sf"/>
</dbReference>
<proteinExistence type="predicted"/>
<feature type="domain" description="Transcription regulator PadR N-terminal" evidence="1">
    <location>
        <begin position="25"/>
        <end position="77"/>
    </location>
</feature>